<evidence type="ECO:0000256" key="1">
    <source>
        <dbReference type="SAM" id="MobiDB-lite"/>
    </source>
</evidence>
<dbReference type="EMBL" id="PNBA02000005">
    <property type="protein sequence ID" value="KAG6424920.1"/>
    <property type="molecule type" value="Genomic_DNA"/>
</dbReference>
<reference evidence="3" key="1">
    <citation type="submission" date="2018-01" db="EMBL/GenBank/DDBJ databases">
        <authorList>
            <person name="Mao J.F."/>
        </authorList>
    </citation>
    <scope>NUCLEOTIDE SEQUENCE</scope>
    <source>
        <strain evidence="3">Huo1</strain>
        <tissue evidence="3">Leaf</tissue>
    </source>
</reference>
<keyword evidence="4" id="KW-1185">Reference proteome</keyword>
<feature type="region of interest" description="Disordered" evidence="1">
    <location>
        <begin position="270"/>
        <end position="302"/>
    </location>
</feature>
<gene>
    <name evidence="3" type="ORF">SASPL_115343</name>
</gene>
<name>A0A8X8Y289_SALSN</name>
<dbReference type="InterPro" id="IPR024752">
    <property type="entry name" value="Myb/SANT-like_dom"/>
</dbReference>
<accession>A0A8X8Y289</accession>
<dbReference type="AlphaFoldDB" id="A0A8X8Y289"/>
<organism evidence="3">
    <name type="scientific">Salvia splendens</name>
    <name type="common">Scarlet sage</name>
    <dbReference type="NCBI Taxonomy" id="180675"/>
    <lineage>
        <taxon>Eukaryota</taxon>
        <taxon>Viridiplantae</taxon>
        <taxon>Streptophyta</taxon>
        <taxon>Embryophyta</taxon>
        <taxon>Tracheophyta</taxon>
        <taxon>Spermatophyta</taxon>
        <taxon>Magnoliopsida</taxon>
        <taxon>eudicotyledons</taxon>
        <taxon>Gunneridae</taxon>
        <taxon>Pentapetalae</taxon>
        <taxon>asterids</taxon>
        <taxon>lamiids</taxon>
        <taxon>Lamiales</taxon>
        <taxon>Lamiaceae</taxon>
        <taxon>Nepetoideae</taxon>
        <taxon>Mentheae</taxon>
        <taxon>Salviinae</taxon>
        <taxon>Salvia</taxon>
        <taxon>Salvia subgen. Calosphace</taxon>
        <taxon>core Calosphace</taxon>
    </lineage>
</organism>
<dbReference type="Proteomes" id="UP000298416">
    <property type="component" value="Unassembled WGS sequence"/>
</dbReference>
<dbReference type="Pfam" id="PF12776">
    <property type="entry name" value="Myb_DNA-bind_3"/>
    <property type="match status" value="1"/>
</dbReference>
<feature type="compositionally biased region" description="Basic and acidic residues" evidence="1">
    <location>
        <begin position="77"/>
        <end position="90"/>
    </location>
</feature>
<evidence type="ECO:0000313" key="4">
    <source>
        <dbReference type="Proteomes" id="UP000298416"/>
    </source>
</evidence>
<feature type="domain" description="Myb/SANT-like" evidence="2">
    <location>
        <begin position="109"/>
        <end position="205"/>
    </location>
</feature>
<proteinExistence type="predicted"/>
<comment type="caution">
    <text evidence="3">The sequence shown here is derived from an EMBL/GenBank/DDBJ whole genome shotgun (WGS) entry which is preliminary data.</text>
</comment>
<sequence length="377" mass="42789">MSTISLFEKLLRKCAVSEAHTKNRKLTTSSLFNWRTEMTTSRLSDGDSSVRAGSMGLSDYVLVHIYTNLLSLNHDRQLPPNELRRDEHRLASSGLGRGPRPRVDRTRRSWTAREEEILVSILKDLVTHGWKSDNGFRGGYLQRIEEALNREFPRCGLRVAPHINSKISQWKKSYSSLSAILGRSGVGFNMNGDFKIDCDDDQWEQIVKRDANARGMRHMLWPLWDDWKVLFGKDRAVGTVAKDTFDAHANYAGRTQSSQQDVRLGSPVEAGEYSAANPSPQQSPVANPDESTGQSIDDTNDRLDKLTNRIGFESDLSEARKEVIDILSGIPDLTLVQQTDASEIIIDKVERVELFMRLPETSRLTYVMRVLEKHDHY</sequence>
<feature type="compositionally biased region" description="Polar residues" evidence="1">
    <location>
        <begin position="276"/>
        <end position="297"/>
    </location>
</feature>
<feature type="region of interest" description="Disordered" evidence="1">
    <location>
        <begin position="77"/>
        <end position="107"/>
    </location>
</feature>
<dbReference type="PANTHER" id="PTHR46250:SF15">
    <property type="entry name" value="OS01G0523800 PROTEIN"/>
    <property type="match status" value="1"/>
</dbReference>
<evidence type="ECO:0000259" key="2">
    <source>
        <dbReference type="Pfam" id="PF12776"/>
    </source>
</evidence>
<protein>
    <recommendedName>
        <fullName evidence="2">Myb/SANT-like domain-containing protein</fullName>
    </recommendedName>
</protein>
<reference evidence="3" key="2">
    <citation type="submission" date="2020-08" db="EMBL/GenBank/DDBJ databases">
        <title>Plant Genome Project.</title>
        <authorList>
            <person name="Zhang R.-G."/>
        </authorList>
    </citation>
    <scope>NUCLEOTIDE SEQUENCE</scope>
    <source>
        <strain evidence="3">Huo1</strain>
        <tissue evidence="3">Leaf</tissue>
    </source>
</reference>
<dbReference type="PANTHER" id="PTHR46250">
    <property type="entry name" value="MYB/SANT-LIKE DNA-BINDING DOMAIN PROTEIN-RELATED"/>
    <property type="match status" value="1"/>
</dbReference>
<evidence type="ECO:0000313" key="3">
    <source>
        <dbReference type="EMBL" id="KAG6424920.1"/>
    </source>
</evidence>